<dbReference type="GO" id="GO:0006457">
    <property type="term" value="P:protein folding"/>
    <property type="evidence" value="ECO:0007669"/>
    <property type="project" value="InterPro"/>
</dbReference>
<dbReference type="GO" id="GO:0003755">
    <property type="term" value="F:peptidyl-prolyl cis-trans isomerase activity"/>
    <property type="evidence" value="ECO:0007669"/>
    <property type="project" value="UniProtKB-UniRule"/>
</dbReference>
<evidence type="ECO:0000256" key="2">
    <source>
        <dbReference type="ARBA" id="ARBA00006577"/>
    </source>
</evidence>
<dbReference type="Proteomes" id="UP000519004">
    <property type="component" value="Unassembled WGS sequence"/>
</dbReference>
<dbReference type="AlphaFoldDB" id="A0A7W8DEA1"/>
<dbReference type="PANTHER" id="PTHR43811">
    <property type="entry name" value="FKBP-TYPE PEPTIDYL-PROLYL CIS-TRANS ISOMERASE FKPA"/>
    <property type="match status" value="1"/>
</dbReference>
<organism evidence="9 10">
    <name type="scientific">Rehaibacterium terrae</name>
    <dbReference type="NCBI Taxonomy" id="1341696"/>
    <lineage>
        <taxon>Bacteria</taxon>
        <taxon>Pseudomonadati</taxon>
        <taxon>Pseudomonadota</taxon>
        <taxon>Gammaproteobacteria</taxon>
        <taxon>Lysobacterales</taxon>
        <taxon>Lysobacteraceae</taxon>
        <taxon>Rehaibacterium</taxon>
    </lineage>
</organism>
<evidence type="ECO:0000259" key="8">
    <source>
        <dbReference type="PROSITE" id="PS50059"/>
    </source>
</evidence>
<comment type="catalytic activity">
    <reaction evidence="1 5 6">
        <text>[protein]-peptidylproline (omega=180) = [protein]-peptidylproline (omega=0)</text>
        <dbReference type="Rhea" id="RHEA:16237"/>
        <dbReference type="Rhea" id="RHEA-COMP:10747"/>
        <dbReference type="Rhea" id="RHEA-COMP:10748"/>
        <dbReference type="ChEBI" id="CHEBI:83833"/>
        <dbReference type="ChEBI" id="CHEBI:83834"/>
        <dbReference type="EC" id="5.2.1.8"/>
    </reaction>
</comment>
<protein>
    <recommendedName>
        <fullName evidence="6">Peptidyl-prolyl cis-trans isomerase</fullName>
        <ecNumber evidence="6">5.2.1.8</ecNumber>
    </recommendedName>
</protein>
<dbReference type="Gene3D" id="3.10.50.40">
    <property type="match status" value="1"/>
</dbReference>
<reference evidence="9 10" key="1">
    <citation type="submission" date="2020-08" db="EMBL/GenBank/DDBJ databases">
        <title>Genomic Encyclopedia of Type Strains, Phase IV (KMG-IV): sequencing the most valuable type-strain genomes for metagenomic binning, comparative biology and taxonomic classification.</title>
        <authorList>
            <person name="Goeker M."/>
        </authorList>
    </citation>
    <scope>NUCLEOTIDE SEQUENCE [LARGE SCALE GENOMIC DNA]</scope>
    <source>
        <strain evidence="9 10">DSM 25897</strain>
    </source>
</reference>
<dbReference type="PROSITE" id="PS50059">
    <property type="entry name" value="FKBP_PPIASE"/>
    <property type="match status" value="1"/>
</dbReference>
<dbReference type="Gene3D" id="1.10.287.460">
    <property type="entry name" value="Peptidyl-prolyl cis-trans isomerase, FKBP-type, N-terminal domain"/>
    <property type="match status" value="1"/>
</dbReference>
<evidence type="ECO:0000256" key="1">
    <source>
        <dbReference type="ARBA" id="ARBA00000971"/>
    </source>
</evidence>
<feature type="domain" description="PPIase FKBP-type" evidence="8">
    <location>
        <begin position="140"/>
        <end position="226"/>
    </location>
</feature>
<evidence type="ECO:0000256" key="4">
    <source>
        <dbReference type="ARBA" id="ARBA00023235"/>
    </source>
</evidence>
<dbReference type="EC" id="5.2.1.8" evidence="6"/>
<dbReference type="InterPro" id="IPR036944">
    <property type="entry name" value="PPIase_FKBP_N_sf"/>
</dbReference>
<accession>A0A7W8DEA1</accession>
<dbReference type="SUPFAM" id="SSF54534">
    <property type="entry name" value="FKBP-like"/>
    <property type="match status" value="1"/>
</dbReference>
<keyword evidence="10" id="KW-1185">Reference proteome</keyword>
<comment type="caution">
    <text evidence="9">The sequence shown here is derived from an EMBL/GenBank/DDBJ whole genome shotgun (WGS) entry which is preliminary data.</text>
</comment>
<keyword evidence="4 5" id="KW-0413">Isomerase</keyword>
<keyword evidence="3 5" id="KW-0697">Rotamase</keyword>
<gene>
    <name evidence="9" type="ORF">HNQ58_001520</name>
</gene>
<evidence type="ECO:0000256" key="6">
    <source>
        <dbReference type="RuleBase" id="RU003915"/>
    </source>
</evidence>
<dbReference type="Pfam" id="PF01346">
    <property type="entry name" value="FKBP_N"/>
    <property type="match status" value="1"/>
</dbReference>
<dbReference type="InterPro" id="IPR001179">
    <property type="entry name" value="PPIase_FKBP_dom"/>
</dbReference>
<proteinExistence type="inferred from homology"/>
<dbReference type="Pfam" id="PF00254">
    <property type="entry name" value="FKBP_C"/>
    <property type="match status" value="1"/>
</dbReference>
<feature type="chain" id="PRO_5030668860" description="Peptidyl-prolyl cis-trans isomerase" evidence="7">
    <location>
        <begin position="21"/>
        <end position="226"/>
    </location>
</feature>
<feature type="signal peptide" evidence="7">
    <location>
        <begin position="1"/>
        <end position="20"/>
    </location>
</feature>
<dbReference type="InterPro" id="IPR046357">
    <property type="entry name" value="PPIase_dom_sf"/>
</dbReference>
<keyword evidence="7" id="KW-0732">Signal</keyword>
<evidence type="ECO:0000313" key="10">
    <source>
        <dbReference type="Proteomes" id="UP000519004"/>
    </source>
</evidence>
<comment type="similarity">
    <text evidence="2 6">Belongs to the FKBP-type PPIase family.</text>
</comment>
<evidence type="ECO:0000313" key="9">
    <source>
        <dbReference type="EMBL" id="MBB5015616.1"/>
    </source>
</evidence>
<dbReference type="PANTHER" id="PTHR43811:SF23">
    <property type="entry name" value="FKBP-TYPE 22 KDA PEPTIDYL-PROLYL CIS-TRANS ISOMERASE"/>
    <property type="match status" value="1"/>
</dbReference>
<sequence>MKLRLTAALLAALTTGAVTAQDTTSEKGRLSYAIGYEIGRDLNERKLDVDMNTVIRAIQDGHAKRNPAVPEPQMAEALRAMQEKLVAEARAEFERVSSQNKAASDKFLAENRTKQGVTVLPSGIQYRVIENGNGRQPSATSEVQIHFRGSLHTGQEFASTYSGNQPVTIKVNEAPLPGLQEVLPMMRQGSRWEIYLPAEHAYGNSPRSPIGPNQAVVFDVRLIEVK</sequence>
<name>A0A7W8DEA1_9GAMM</name>
<evidence type="ECO:0000256" key="7">
    <source>
        <dbReference type="SAM" id="SignalP"/>
    </source>
</evidence>
<evidence type="ECO:0000256" key="3">
    <source>
        <dbReference type="ARBA" id="ARBA00023110"/>
    </source>
</evidence>
<dbReference type="InterPro" id="IPR000774">
    <property type="entry name" value="PPIase_FKBP_N"/>
</dbReference>
<dbReference type="EMBL" id="JACHHX010000009">
    <property type="protein sequence ID" value="MBB5015616.1"/>
    <property type="molecule type" value="Genomic_DNA"/>
</dbReference>
<evidence type="ECO:0000256" key="5">
    <source>
        <dbReference type="PROSITE-ProRule" id="PRU00277"/>
    </source>
</evidence>
<dbReference type="RefSeq" id="WP_183948297.1">
    <property type="nucleotide sequence ID" value="NZ_JACHHX010000009.1"/>
</dbReference>